<dbReference type="GO" id="GO:0008270">
    <property type="term" value="F:zinc ion binding"/>
    <property type="evidence" value="ECO:0007669"/>
    <property type="project" value="InterPro"/>
</dbReference>
<evidence type="ECO:0000313" key="6">
    <source>
        <dbReference type="Proteomes" id="UP000184330"/>
    </source>
</evidence>
<feature type="domain" description="Zn(2)-C6 fungal-type" evidence="4">
    <location>
        <begin position="33"/>
        <end position="63"/>
    </location>
</feature>
<dbReference type="Proteomes" id="UP000184330">
    <property type="component" value="Unassembled WGS sequence"/>
</dbReference>
<dbReference type="SUPFAM" id="SSF57701">
    <property type="entry name" value="Zn2/Cys6 DNA-binding domain"/>
    <property type="match status" value="1"/>
</dbReference>
<dbReference type="SMART" id="SM00906">
    <property type="entry name" value="Fungal_trans"/>
    <property type="match status" value="1"/>
</dbReference>
<dbReference type="OrthoDB" id="2123952at2759"/>
<reference evidence="5 6" key="1">
    <citation type="submission" date="2016-03" db="EMBL/GenBank/DDBJ databases">
        <authorList>
            <person name="Ploux O."/>
        </authorList>
    </citation>
    <scope>NUCLEOTIDE SEQUENCE [LARGE SCALE GENOMIC DNA]</scope>
    <source>
        <strain evidence="5 6">UAMH 11012</strain>
    </source>
</reference>
<keyword evidence="1" id="KW-0479">Metal-binding</keyword>
<feature type="coiled-coil region" evidence="3">
    <location>
        <begin position="74"/>
        <end position="101"/>
    </location>
</feature>
<evidence type="ECO:0000256" key="1">
    <source>
        <dbReference type="ARBA" id="ARBA00022723"/>
    </source>
</evidence>
<dbReference type="PROSITE" id="PS00463">
    <property type="entry name" value="ZN2_CY6_FUNGAL_1"/>
    <property type="match status" value="1"/>
</dbReference>
<dbReference type="PANTHER" id="PTHR46910">
    <property type="entry name" value="TRANSCRIPTION FACTOR PDR1"/>
    <property type="match status" value="1"/>
</dbReference>
<organism evidence="5 6">
    <name type="scientific">Phialocephala subalpina</name>
    <dbReference type="NCBI Taxonomy" id="576137"/>
    <lineage>
        <taxon>Eukaryota</taxon>
        <taxon>Fungi</taxon>
        <taxon>Dikarya</taxon>
        <taxon>Ascomycota</taxon>
        <taxon>Pezizomycotina</taxon>
        <taxon>Leotiomycetes</taxon>
        <taxon>Helotiales</taxon>
        <taxon>Mollisiaceae</taxon>
        <taxon>Phialocephala</taxon>
        <taxon>Phialocephala fortinii species complex</taxon>
    </lineage>
</organism>
<dbReference type="Pfam" id="PF00172">
    <property type="entry name" value="Zn_clus"/>
    <property type="match status" value="1"/>
</dbReference>
<dbReference type="InterPro" id="IPR007219">
    <property type="entry name" value="XnlR_reg_dom"/>
</dbReference>
<evidence type="ECO:0000256" key="3">
    <source>
        <dbReference type="SAM" id="Coils"/>
    </source>
</evidence>
<dbReference type="EMBL" id="FJOG01000029">
    <property type="protein sequence ID" value="CZR65036.1"/>
    <property type="molecule type" value="Genomic_DNA"/>
</dbReference>
<dbReference type="InterPro" id="IPR001138">
    <property type="entry name" value="Zn2Cys6_DnaBD"/>
</dbReference>
<keyword evidence="6" id="KW-1185">Reference proteome</keyword>
<gene>
    <name evidence="5" type="ORF">PAC_14936</name>
</gene>
<dbReference type="GO" id="GO:0006351">
    <property type="term" value="P:DNA-templated transcription"/>
    <property type="evidence" value="ECO:0007669"/>
    <property type="project" value="InterPro"/>
</dbReference>
<dbReference type="CDD" id="cd00067">
    <property type="entry name" value="GAL4"/>
    <property type="match status" value="1"/>
</dbReference>
<sequence length="668" mass="75734">MRHDQFLLDRIMSQKGARTPSIAGSREPFVTKACDMCRKKKIRCEPTEQSCLQCIKFKTLCHFTPISVKRKPRRLPGQKRLEELEERLRKAEDKLKRASETQPKTIDGASDEMQLYTELLPAQKKMNHFFQSWDEVQSNLRAQSPFDSRTRDLMYDMLNGVQTTGIGMTSPAILLLSPKDWPKLSDHQLTHIKSTFSRHIIKPLPPKPQALFLIQRAFLGLQCPFSIFNQRTFLQRFESEESPYEDPAWWACINVVLALAHRFRAMVCLNSTEEDREAWGYFQNALAVTTELTMLNHTLTAVQALVGMAIVVQGSPNPGPYASLTASAMRLAQTLNLHRSQEGSGLPRELVEERKRVFWVAYILDRDVSLRTRRPPTQDDDEMDVELPLEDSTVPGLNFMNDRVRLALIQGQIYKRLLSLSASRQSFPQRVTAIRDLEAKLQAWRASVPIDFQREYFYESQDAPLPEQEAGTVILRVVYFDTLNAIHSSAPSIQQHDGAGLQDERLPPPITFVTEARKAIKLLHVTPQGDYACIWIVLHIFVSATKTLLHHLIREPGDPLAESDLELIDPLLRLLGMLANGERSEEVSRMYAECVELFEKAKVSVEDSANRIAQWTDGAQGAGGPPTEKESVEDFIRRIESISAGIDDVPVTPNPALHSSWDTSIQLS</sequence>
<dbReference type="InterPro" id="IPR036864">
    <property type="entry name" value="Zn2-C6_fun-type_DNA-bd_sf"/>
</dbReference>
<dbReference type="PANTHER" id="PTHR46910:SF25">
    <property type="entry name" value="ABC-TRANSPORTER-REGULATING TRANSCRIPTION FACTOR"/>
    <property type="match status" value="1"/>
</dbReference>
<dbReference type="SMART" id="SM00066">
    <property type="entry name" value="GAL4"/>
    <property type="match status" value="1"/>
</dbReference>
<evidence type="ECO:0000313" key="5">
    <source>
        <dbReference type="EMBL" id="CZR65036.1"/>
    </source>
</evidence>
<dbReference type="Pfam" id="PF04082">
    <property type="entry name" value="Fungal_trans"/>
    <property type="match status" value="1"/>
</dbReference>
<dbReference type="GO" id="GO:0003677">
    <property type="term" value="F:DNA binding"/>
    <property type="evidence" value="ECO:0007669"/>
    <property type="project" value="InterPro"/>
</dbReference>
<dbReference type="InterPro" id="IPR050987">
    <property type="entry name" value="AtrR-like"/>
</dbReference>
<dbReference type="GO" id="GO:0000981">
    <property type="term" value="F:DNA-binding transcription factor activity, RNA polymerase II-specific"/>
    <property type="evidence" value="ECO:0007669"/>
    <property type="project" value="InterPro"/>
</dbReference>
<keyword evidence="3" id="KW-0175">Coiled coil</keyword>
<name>A0A1L7XJC1_9HELO</name>
<accession>A0A1L7XJC1</accession>
<evidence type="ECO:0000256" key="2">
    <source>
        <dbReference type="ARBA" id="ARBA00023242"/>
    </source>
</evidence>
<evidence type="ECO:0000259" key="4">
    <source>
        <dbReference type="PROSITE" id="PS50048"/>
    </source>
</evidence>
<dbReference type="Gene3D" id="4.10.240.10">
    <property type="entry name" value="Zn(2)-C6 fungal-type DNA-binding domain"/>
    <property type="match status" value="1"/>
</dbReference>
<dbReference type="CDD" id="cd12148">
    <property type="entry name" value="fungal_TF_MHR"/>
    <property type="match status" value="1"/>
</dbReference>
<keyword evidence="2" id="KW-0539">Nucleus</keyword>
<dbReference type="PROSITE" id="PS50048">
    <property type="entry name" value="ZN2_CY6_FUNGAL_2"/>
    <property type="match status" value="1"/>
</dbReference>
<dbReference type="AlphaFoldDB" id="A0A1L7XJC1"/>
<protein>
    <recommendedName>
        <fullName evidence="4">Zn(2)-C6 fungal-type domain-containing protein</fullName>
    </recommendedName>
</protein>
<proteinExistence type="predicted"/>